<evidence type="ECO:0000313" key="1">
    <source>
        <dbReference type="EMBL" id="BDR80709.1"/>
    </source>
</evidence>
<protein>
    <recommendedName>
        <fullName evidence="3">Polymerase nucleotidyl transferase domain-containing protein</fullName>
    </recommendedName>
</protein>
<dbReference type="EMBL" id="AP026818">
    <property type="protein sequence ID" value="BDR80709.1"/>
    <property type="molecule type" value="Genomic_DNA"/>
</dbReference>
<proteinExistence type="predicted"/>
<accession>A0ABC8ECE8</accession>
<evidence type="ECO:0008006" key="3">
    <source>
        <dbReference type="Google" id="ProtNLM"/>
    </source>
</evidence>
<evidence type="ECO:0000313" key="2">
    <source>
        <dbReference type="Proteomes" id="UP001321763"/>
    </source>
</evidence>
<dbReference type="RefSeq" id="WP_282804152.1">
    <property type="nucleotide sequence ID" value="NZ_AP026818.1"/>
</dbReference>
<dbReference type="InterPro" id="IPR053860">
    <property type="entry name" value="DUF6932"/>
</dbReference>
<dbReference type="InterPro" id="IPR043519">
    <property type="entry name" value="NT_sf"/>
</dbReference>
<organism evidence="1 2">
    <name type="scientific">Clostridium tetani</name>
    <dbReference type="NCBI Taxonomy" id="1513"/>
    <lineage>
        <taxon>Bacteria</taxon>
        <taxon>Bacillati</taxon>
        <taxon>Bacillota</taxon>
        <taxon>Clostridia</taxon>
        <taxon>Eubacteriales</taxon>
        <taxon>Clostridiaceae</taxon>
        <taxon>Clostridium</taxon>
    </lineage>
</organism>
<sequence length="144" mass="16714">MGIPDFTSEGLLPMSIHNATLADIKEKLCSFGDADKRNKLYNIFIKYLKCLKKHKVKFELYLDGSFVTSKPEPGDIDVLLFYDFEYNNLEWQELIDDRIVRYKFPGLQVLTAFLECESKDYTLDFAHNVKNKPGLRKGLIKVIL</sequence>
<name>A0ABC8ECE8_CLOTA</name>
<dbReference type="AlphaFoldDB" id="A0ABC8ECE8"/>
<dbReference type="Proteomes" id="UP001321763">
    <property type="component" value="Chromosome"/>
</dbReference>
<gene>
    <name evidence="1" type="ORF">K234311028_09550</name>
</gene>
<reference evidence="1 2" key="1">
    <citation type="submission" date="2022-09" db="EMBL/GenBank/DDBJ databases">
        <title>complete genome sequences of Clostridium tetani str. KHSU-234311-028 isolated from soil.</title>
        <authorList>
            <person name="Sekizuka T."/>
            <person name="Shitada C."/>
            <person name="Takahashi M."/>
            <person name="Kuroda M."/>
        </authorList>
    </citation>
    <scope>NUCLEOTIDE SEQUENCE [LARGE SCALE GENOMIC DNA]</scope>
    <source>
        <strain evidence="1 2">KHSU-234311-028</strain>
    </source>
</reference>
<dbReference type="SUPFAM" id="SSF81301">
    <property type="entry name" value="Nucleotidyltransferase"/>
    <property type="match status" value="1"/>
</dbReference>
<dbReference type="Pfam" id="PF22014">
    <property type="entry name" value="DUF6932"/>
    <property type="match status" value="1"/>
</dbReference>